<evidence type="ECO:0000256" key="4">
    <source>
        <dbReference type="ARBA" id="ARBA00022723"/>
    </source>
</evidence>
<dbReference type="PhylomeDB" id="A7TLT6"/>
<gene>
    <name evidence="12" type="ORF">Kpol_526p31</name>
</gene>
<dbReference type="Gene3D" id="1.10.150.20">
    <property type="entry name" value="5' to 3' exonuclease, C-terminal subdomain"/>
    <property type="match status" value="1"/>
</dbReference>
<dbReference type="GO" id="GO:0017108">
    <property type="term" value="F:5'-flap endonuclease activity"/>
    <property type="evidence" value="ECO:0007669"/>
    <property type="project" value="TreeGrafter"/>
</dbReference>
<dbReference type="GO" id="GO:1990426">
    <property type="term" value="P:mitotic recombination-dependent replication fork processing"/>
    <property type="evidence" value="ECO:0007669"/>
    <property type="project" value="EnsemblFungi"/>
</dbReference>
<evidence type="ECO:0000256" key="6">
    <source>
        <dbReference type="ARBA" id="ARBA00022801"/>
    </source>
</evidence>
<evidence type="ECO:0000313" key="13">
    <source>
        <dbReference type="Proteomes" id="UP000000267"/>
    </source>
</evidence>
<dbReference type="SUPFAM" id="SSF88723">
    <property type="entry name" value="PIN domain-like"/>
    <property type="match status" value="1"/>
</dbReference>
<dbReference type="SMART" id="SM00485">
    <property type="entry name" value="XPGN"/>
    <property type="match status" value="1"/>
</dbReference>
<dbReference type="SUPFAM" id="SSF47807">
    <property type="entry name" value="5' to 3' exonuclease, C-terminal subdomain"/>
    <property type="match status" value="1"/>
</dbReference>
<dbReference type="OrthoDB" id="26491at2759"/>
<evidence type="ECO:0000256" key="5">
    <source>
        <dbReference type="ARBA" id="ARBA00022763"/>
    </source>
</evidence>
<dbReference type="InterPro" id="IPR006085">
    <property type="entry name" value="XPG_DNA_repair_N"/>
</dbReference>
<keyword evidence="4" id="KW-0479">Metal-binding</keyword>
<dbReference type="FunFam" id="1.10.150.20:FF:000011">
    <property type="entry name" value="exonuclease 1"/>
    <property type="match status" value="1"/>
</dbReference>
<evidence type="ECO:0000256" key="2">
    <source>
        <dbReference type="ARBA" id="ARBA00004123"/>
    </source>
</evidence>
<organism evidence="13">
    <name type="scientific">Vanderwaltozyma polyspora (strain ATCC 22028 / DSM 70294 / BCRC 21397 / CBS 2163 / NBRC 10782 / NRRL Y-8283 / UCD 57-17)</name>
    <name type="common">Kluyveromyces polysporus</name>
    <dbReference type="NCBI Taxonomy" id="436907"/>
    <lineage>
        <taxon>Eukaryota</taxon>
        <taxon>Fungi</taxon>
        <taxon>Dikarya</taxon>
        <taxon>Ascomycota</taxon>
        <taxon>Saccharomycotina</taxon>
        <taxon>Saccharomycetes</taxon>
        <taxon>Saccharomycetales</taxon>
        <taxon>Saccharomycetaceae</taxon>
        <taxon>Vanderwaltozyma</taxon>
    </lineage>
</organism>
<keyword evidence="3" id="KW-0540">Nuclease</keyword>
<dbReference type="PANTHER" id="PTHR11081">
    <property type="entry name" value="FLAP ENDONUCLEASE FAMILY MEMBER"/>
    <property type="match status" value="1"/>
</dbReference>
<dbReference type="InParanoid" id="A7TLT6"/>
<sequence length="487" mass="55705">MGVQGFLPQLKSIQNPVSLNRYSGQTLAIDGYAWLHRASCSCAHDLVLGNPTDKYLQFFIKKLAMLKSYGIKPYFVFDGDSLPVKKDTEVKRRNKRVENREVAIRLYNSGEVRNSMDYFQKCVDVTPEMAKCVMDYCQIHHIDYIVAPFEADAQMVYLEKQNIVQGIISEDSDLLIFGCRRLITKLNDFGECIEICKDDFNKLPKKFPLHELSEEGIKTMVCLSGCDYTNGIPRIGLVKAIKLVHQYRNIDKILLSIRRDGKFQIPETFLQEYHKAVIAFEYQRVFCPISEKIVTLNDIPMEVIESMNKTYDNEQFFACIGLVIDKETSKKLCIIDEDKIDHEIHRKIAYGQLNPYNFEKRLVNRERYLQIASKSEIVGQGGILSAKNNSTKSIDLFFTKVASNKENSSVKRRPIVRSGGIVDKLTETIKKRKLCHSINSISSLSKSGDSTLTKSRFFSTNADIADTLEEIIDTQSSDTKVPKNFWL</sequence>
<dbReference type="PANTHER" id="PTHR11081:SF65">
    <property type="entry name" value="DNA DAMAGE-INDUCIBLE PROTEIN DIN7-RELATED"/>
    <property type="match status" value="1"/>
</dbReference>
<dbReference type="GO" id="GO:0046872">
    <property type="term" value="F:metal ion binding"/>
    <property type="evidence" value="ECO:0007669"/>
    <property type="project" value="UniProtKB-KW"/>
</dbReference>
<proteinExistence type="predicted"/>
<dbReference type="InterPro" id="IPR029060">
    <property type="entry name" value="PIN-like_dom_sf"/>
</dbReference>
<evidence type="ECO:0000256" key="9">
    <source>
        <dbReference type="ARBA" id="ARBA00023242"/>
    </source>
</evidence>
<dbReference type="STRING" id="436907.A7TLT6"/>
<dbReference type="SMART" id="SM00484">
    <property type="entry name" value="XPGI"/>
    <property type="match status" value="1"/>
</dbReference>
<dbReference type="Proteomes" id="UP000000267">
    <property type="component" value="Unassembled WGS sequence"/>
</dbReference>
<accession>A7TLT6</accession>
<dbReference type="FunFam" id="3.40.50.1010:FF:000002">
    <property type="entry name" value="Exonuclease 1, putative"/>
    <property type="match status" value="1"/>
</dbReference>
<dbReference type="PRINTS" id="PR00853">
    <property type="entry name" value="XPGRADSUPER"/>
</dbReference>
<dbReference type="InterPro" id="IPR006086">
    <property type="entry name" value="XPG-I_dom"/>
</dbReference>
<keyword evidence="6" id="KW-0378">Hydrolase</keyword>
<dbReference type="KEGG" id="vpo:Kpol_526p31"/>
<dbReference type="InterPro" id="IPR008918">
    <property type="entry name" value="HhH2"/>
</dbReference>
<feature type="domain" description="XPG N-terminal" evidence="11">
    <location>
        <begin position="1"/>
        <end position="99"/>
    </location>
</feature>
<dbReference type="eggNOG" id="KOG2518">
    <property type="taxonomic scope" value="Eukaryota"/>
</dbReference>
<name>A7TLT6_VANPO</name>
<evidence type="ECO:0000256" key="1">
    <source>
        <dbReference type="ARBA" id="ARBA00001946"/>
    </source>
</evidence>
<evidence type="ECO:0000313" key="12">
    <source>
        <dbReference type="EMBL" id="EDO16778.1"/>
    </source>
</evidence>
<keyword evidence="5" id="KW-0227">DNA damage</keyword>
<dbReference type="FunCoup" id="A7TLT6">
    <property type="interactions" value="198"/>
</dbReference>
<dbReference type="InterPro" id="IPR036279">
    <property type="entry name" value="5-3_exonuclease_C_sf"/>
</dbReference>
<comment type="cofactor">
    <cofactor evidence="1">
        <name>Mg(2+)</name>
        <dbReference type="ChEBI" id="CHEBI:18420"/>
    </cofactor>
</comment>
<dbReference type="GO" id="GO:0000729">
    <property type="term" value="P:DNA double-strand break processing"/>
    <property type="evidence" value="ECO:0007669"/>
    <property type="project" value="EnsemblFungi"/>
</dbReference>
<dbReference type="EMBL" id="DS480417">
    <property type="protein sequence ID" value="EDO16778.1"/>
    <property type="molecule type" value="Genomic_DNA"/>
</dbReference>
<dbReference type="SMART" id="SM00279">
    <property type="entry name" value="HhH2"/>
    <property type="match status" value="1"/>
</dbReference>
<dbReference type="InterPro" id="IPR019974">
    <property type="entry name" value="XPG_CS"/>
</dbReference>
<dbReference type="CDD" id="cd09857">
    <property type="entry name" value="PIN_EXO1"/>
    <property type="match status" value="1"/>
</dbReference>
<dbReference type="Pfam" id="PF00752">
    <property type="entry name" value="XPG_N"/>
    <property type="match status" value="1"/>
</dbReference>
<evidence type="ECO:0000256" key="3">
    <source>
        <dbReference type="ARBA" id="ARBA00022722"/>
    </source>
</evidence>
<evidence type="ECO:0000259" key="10">
    <source>
        <dbReference type="SMART" id="SM00484"/>
    </source>
</evidence>
<evidence type="ECO:0000256" key="7">
    <source>
        <dbReference type="ARBA" id="ARBA00022842"/>
    </source>
</evidence>
<dbReference type="InterPro" id="IPR006084">
    <property type="entry name" value="XPG/Rad2"/>
</dbReference>
<dbReference type="Pfam" id="PF00867">
    <property type="entry name" value="XPG_I"/>
    <property type="match status" value="1"/>
</dbReference>
<protein>
    <submittedName>
        <fullName evidence="12">Uncharacterized protein</fullName>
    </submittedName>
</protein>
<dbReference type="HOGENOM" id="CLU_008978_5_0_1"/>
<dbReference type="InterPro" id="IPR044752">
    <property type="entry name" value="PIN-like_EXO1"/>
</dbReference>
<reference evidence="12 13" key="1">
    <citation type="journal article" date="2007" name="Proc. Natl. Acad. Sci. U.S.A.">
        <title>Independent sorting-out of thousands of duplicated gene pairs in two yeast species descended from a whole-genome duplication.</title>
        <authorList>
            <person name="Scannell D.R."/>
            <person name="Frank A.C."/>
            <person name="Conant G.C."/>
            <person name="Byrne K.P."/>
            <person name="Woolfit M."/>
            <person name="Wolfe K.H."/>
        </authorList>
    </citation>
    <scope>NUCLEOTIDE SEQUENCE [LARGE SCALE GENOMIC DNA]</scope>
    <source>
        <strain evidence="13">ATCC 22028 / DSM 70294 / BCRC 21397 / CBS 2163 / NBRC 10782 / NRRL Y-8283 / UCD 57-17</strain>
    </source>
</reference>
<feature type="domain" description="XPG-I" evidence="10">
    <location>
        <begin position="138"/>
        <end position="209"/>
    </location>
</feature>
<evidence type="ECO:0000259" key="11">
    <source>
        <dbReference type="SMART" id="SM00485"/>
    </source>
</evidence>
<dbReference type="Gene3D" id="3.40.50.1010">
    <property type="entry name" value="5'-nuclease"/>
    <property type="match status" value="1"/>
</dbReference>
<evidence type="ECO:0000256" key="8">
    <source>
        <dbReference type="ARBA" id="ARBA00023204"/>
    </source>
</evidence>
<dbReference type="GO" id="GO:0043570">
    <property type="term" value="P:maintenance of DNA repeat elements"/>
    <property type="evidence" value="ECO:0007669"/>
    <property type="project" value="EnsemblFungi"/>
</dbReference>
<dbReference type="GeneID" id="5544937"/>
<keyword evidence="7" id="KW-0460">Magnesium</keyword>
<dbReference type="GO" id="GO:0035861">
    <property type="term" value="C:site of double-strand break"/>
    <property type="evidence" value="ECO:0007669"/>
    <property type="project" value="EnsemblFungi"/>
</dbReference>
<keyword evidence="9" id="KW-0539">Nucleus</keyword>
<keyword evidence="13" id="KW-1185">Reference proteome</keyword>
<keyword evidence="8" id="KW-0234">DNA repair</keyword>
<dbReference type="PROSITE" id="PS00841">
    <property type="entry name" value="XPG_1"/>
    <property type="match status" value="1"/>
</dbReference>
<dbReference type="AlphaFoldDB" id="A7TLT6"/>
<dbReference type="OMA" id="NCIGHAI"/>
<dbReference type="GO" id="GO:0005634">
    <property type="term" value="C:nucleus"/>
    <property type="evidence" value="ECO:0007669"/>
    <property type="project" value="UniProtKB-SubCell"/>
</dbReference>
<dbReference type="GO" id="GO:0000710">
    <property type="term" value="P:meiotic mismatch repair"/>
    <property type="evidence" value="ECO:0007669"/>
    <property type="project" value="EnsemblFungi"/>
</dbReference>
<dbReference type="GO" id="GO:0051908">
    <property type="term" value="F:double-stranded DNA 5'-3' DNA exonuclease activity"/>
    <property type="evidence" value="ECO:0007669"/>
    <property type="project" value="EnsemblFungi"/>
</dbReference>
<dbReference type="GO" id="GO:0003690">
    <property type="term" value="F:double-stranded DNA binding"/>
    <property type="evidence" value="ECO:0007669"/>
    <property type="project" value="EnsemblFungi"/>
</dbReference>
<dbReference type="RefSeq" id="XP_001644636.1">
    <property type="nucleotide sequence ID" value="XM_001644586.1"/>
</dbReference>
<comment type="subcellular location">
    <subcellularLocation>
        <location evidence="2">Nucleus</location>
    </subcellularLocation>
</comment>